<dbReference type="GO" id="GO:0005794">
    <property type="term" value="C:Golgi apparatus"/>
    <property type="evidence" value="ECO:0007669"/>
    <property type="project" value="UniProtKB-SubCell"/>
</dbReference>
<dbReference type="RefSeq" id="XP_028132070.1">
    <property type="nucleotide sequence ID" value="XM_028276269.1"/>
</dbReference>
<accession>A0A6P7FFN3</accession>
<organism evidence="8">
    <name type="scientific">Diabrotica virgifera virgifera</name>
    <name type="common">western corn rootworm</name>
    <dbReference type="NCBI Taxonomy" id="50390"/>
    <lineage>
        <taxon>Eukaryota</taxon>
        <taxon>Metazoa</taxon>
        <taxon>Ecdysozoa</taxon>
        <taxon>Arthropoda</taxon>
        <taxon>Hexapoda</taxon>
        <taxon>Insecta</taxon>
        <taxon>Pterygota</taxon>
        <taxon>Neoptera</taxon>
        <taxon>Endopterygota</taxon>
        <taxon>Coleoptera</taxon>
        <taxon>Polyphaga</taxon>
        <taxon>Cucujiformia</taxon>
        <taxon>Chrysomeloidea</taxon>
        <taxon>Chrysomelidae</taxon>
        <taxon>Galerucinae</taxon>
        <taxon>Diabroticina</taxon>
        <taxon>Diabroticites</taxon>
        <taxon>Diabrotica</taxon>
    </lineage>
</organism>
<dbReference type="PANTHER" id="PTHR14899:SF0">
    <property type="entry name" value="G KINASE-ANCHORING PROTEIN 1"/>
    <property type="match status" value="1"/>
</dbReference>
<feature type="compositionally biased region" description="Basic and acidic residues" evidence="5">
    <location>
        <begin position="195"/>
        <end position="220"/>
    </location>
</feature>
<keyword evidence="7" id="KW-1185">Reference proteome</keyword>
<keyword evidence="4" id="KW-0175">Coiled coil</keyword>
<evidence type="ECO:0000313" key="6">
    <source>
        <dbReference type="EnsemblMetazoa" id="XP_028132070.1"/>
    </source>
</evidence>
<evidence type="ECO:0000256" key="4">
    <source>
        <dbReference type="ARBA" id="ARBA00023054"/>
    </source>
</evidence>
<feature type="region of interest" description="Disordered" evidence="5">
    <location>
        <begin position="98"/>
        <end position="133"/>
    </location>
</feature>
<dbReference type="AlphaFoldDB" id="A0A6P7FFN3"/>
<comment type="subcellular location">
    <subcellularLocation>
        <location evidence="1">Golgi apparatus</location>
    </subcellularLocation>
</comment>
<name>A0A6P7FFN3_DIAVI</name>
<dbReference type="GeneID" id="114327601"/>
<feature type="compositionally biased region" description="Basic and acidic residues" evidence="5">
    <location>
        <begin position="259"/>
        <end position="283"/>
    </location>
</feature>
<evidence type="ECO:0000256" key="3">
    <source>
        <dbReference type="ARBA" id="ARBA00023034"/>
    </source>
</evidence>
<evidence type="ECO:0000256" key="2">
    <source>
        <dbReference type="ARBA" id="ARBA00006662"/>
    </source>
</evidence>
<dbReference type="GO" id="GO:0007165">
    <property type="term" value="P:signal transduction"/>
    <property type="evidence" value="ECO:0007669"/>
    <property type="project" value="InterPro"/>
</dbReference>
<sequence length="360" mass="41501">MSCHLSLYNFVVIKNLSKSLAGKRLLYKKAKSPSTTSQFGNFNLPGAYTQLCNISKMERNIVPSRFSCLKIEDDDFQPVVNKQTKKKADNKQLVKKAIGNAGNRKPVERQELSSNGASKKSKSKAKHDSKQWEEWQKKDDEYINENFEQDLQSAIMQSRLDYENHKKNYAPDITSKGQEKPSKKKKTKTMSLDQFLEKDKSPTSKTEEKNKTPENDEKFFESVLNSAKEELRREKVEQNRKERSNNIEEVISLAQAQDKLQKEKEKNEQLQKELEESKKEITSVKKRNKTLCSMLSQGEMKDKATLLLDLEKMTTVKEELTEELARLHKLLEQERSKSSAASSNSLPESDIKQKNKKKKG</sequence>
<dbReference type="InterPro" id="IPR026109">
    <property type="entry name" value="GKAP1"/>
</dbReference>
<keyword evidence="3" id="KW-0333">Golgi apparatus</keyword>
<gene>
    <name evidence="8" type="primary">LOC114327601</name>
</gene>
<dbReference type="PANTHER" id="PTHR14899">
    <property type="entry name" value="G KINASE ANCHORING PROTEIN 1"/>
    <property type="match status" value="1"/>
</dbReference>
<dbReference type="EnsemblMetazoa" id="XM_028276269.2">
    <property type="protein sequence ID" value="XP_028132070.1"/>
    <property type="gene ID" value="LOC114327601"/>
</dbReference>
<proteinExistence type="inferred from homology"/>
<feature type="region of interest" description="Disordered" evidence="5">
    <location>
        <begin position="168"/>
        <end position="283"/>
    </location>
</feature>
<dbReference type="OrthoDB" id="5864420at2759"/>
<dbReference type="KEGG" id="dvv:114327601"/>
<evidence type="ECO:0000313" key="8">
    <source>
        <dbReference type="RefSeq" id="XP_028132070.1"/>
    </source>
</evidence>
<evidence type="ECO:0000313" key="7">
    <source>
        <dbReference type="Proteomes" id="UP001652700"/>
    </source>
</evidence>
<evidence type="ECO:0000256" key="5">
    <source>
        <dbReference type="SAM" id="MobiDB-lite"/>
    </source>
</evidence>
<reference evidence="8" key="1">
    <citation type="submission" date="2025-04" db="UniProtKB">
        <authorList>
            <consortium name="RefSeq"/>
        </authorList>
    </citation>
    <scope>IDENTIFICATION</scope>
    <source>
        <tissue evidence="8">Whole insect</tissue>
    </source>
</reference>
<evidence type="ECO:0000256" key="1">
    <source>
        <dbReference type="ARBA" id="ARBA00004555"/>
    </source>
</evidence>
<feature type="compositionally biased region" description="Basic and acidic residues" evidence="5">
    <location>
        <begin position="227"/>
        <end position="246"/>
    </location>
</feature>
<dbReference type="InParanoid" id="A0A6P7FFN3"/>
<reference evidence="6" key="2">
    <citation type="submission" date="2025-05" db="UniProtKB">
        <authorList>
            <consortium name="EnsemblMetazoa"/>
        </authorList>
    </citation>
    <scope>IDENTIFICATION</scope>
</reference>
<protein>
    <submittedName>
        <fullName evidence="8">G kinase-anchoring protein 1-like isoform X1</fullName>
    </submittedName>
</protein>
<comment type="similarity">
    <text evidence="2">Belongs to the GKAP1 family.</text>
</comment>
<dbReference type="Proteomes" id="UP001652700">
    <property type="component" value="Unplaced"/>
</dbReference>
<feature type="region of interest" description="Disordered" evidence="5">
    <location>
        <begin position="332"/>
        <end position="360"/>
    </location>
</feature>